<evidence type="ECO:0000256" key="1">
    <source>
        <dbReference type="ARBA" id="ARBA00022737"/>
    </source>
</evidence>
<keyword evidence="1" id="KW-0677">Repeat</keyword>
<dbReference type="RefSeq" id="WP_094092059.1">
    <property type="nucleotide sequence ID" value="NZ_CP016397.1"/>
</dbReference>
<protein>
    <submittedName>
        <fullName evidence="5">Ankyrin repeats (3 copies)</fullName>
    </submittedName>
</protein>
<dbReference type="EMBL" id="CP016397">
    <property type="protein sequence ID" value="ASQ47307.1"/>
    <property type="molecule type" value="Genomic_DNA"/>
</dbReference>
<keyword evidence="2 3" id="KW-0040">ANK repeat</keyword>
<accession>A0A222P679</accession>
<dbReference type="InterPro" id="IPR036770">
    <property type="entry name" value="Ankyrin_rpt-contain_sf"/>
</dbReference>
<dbReference type="SMART" id="SM00248">
    <property type="entry name" value="ANK"/>
    <property type="match status" value="7"/>
</dbReference>
<reference evidence="6" key="1">
    <citation type="submission" date="2016-07" db="EMBL/GenBank/DDBJ databases">
        <authorList>
            <person name="Florea S."/>
            <person name="Webb J.S."/>
            <person name="Jaromczyk J."/>
            <person name="Schardl C.L."/>
        </authorList>
    </citation>
    <scope>NUCLEOTIDE SEQUENCE [LARGE SCALE GENOMIC DNA]</scope>
    <source>
        <strain evidence="6">CDC-D5610</strain>
    </source>
</reference>
<proteinExistence type="predicted"/>
<dbReference type="Proteomes" id="UP000201728">
    <property type="component" value="Chromosome"/>
</dbReference>
<evidence type="ECO:0000256" key="4">
    <source>
        <dbReference type="SAM" id="MobiDB-lite"/>
    </source>
</evidence>
<dbReference type="AlphaFoldDB" id="A0A222P679"/>
<evidence type="ECO:0000256" key="3">
    <source>
        <dbReference type="PROSITE-ProRule" id="PRU00023"/>
    </source>
</evidence>
<dbReference type="SUPFAM" id="SSF48403">
    <property type="entry name" value="Ankyrin repeat"/>
    <property type="match status" value="1"/>
</dbReference>
<sequence length="740" mass="86007">MNNQLHQAAYEGDIVKIRHLILNFGYNPNQLHSVDNTTPLMAAAKGGHLEAMKALVQLGADIHYKPHTTPSLWSWAASSTNWRSIADYLMSADVQFFPSESDNQGLPLLWFLVAKKFWPAVQKALLFFNLDINAAPREGDHKGKTIAWLIATNRQCILFDFILHKYPDINIDACPAQGENKGMSILWVMAFYREWAILKKLIHRFPHANINAAAEIGPNKGTTAFWIAAQNNQWELVKEIITKFPQVNMNANPEEGRWRGMTVLWLAAKDKQWALIKEIIEKFPQANIDDYPADIRHRGISVLRLAIADNQWELVETMLTNSLQTNSDAPYELVLQYSDTLRILAREGRLDLALLILESRKFFNISMELLTSTQYDCLTFPSFLQWAFQNNNKVLIEKVVLNCLVRGLLEFNHKRLLTRKGLDLLLKRQEEELLGKLFNKQTATSEAQQSAKNVFHQSSMSILNLFDSLECIWNLSSLSYFNIYSMPDEIRFHISQIFTASLLPLKLNNSLMNELLNFFIESHIKNERLKQEVLEEKRQFCFRLATLAFRKWRHEHMNFFYEEKNREILRIKTKDYHNMIYDGLCKILVQANEEITFDHYRKFLENYRNAINSSTVQKHIIDAIAQLELKDFKPSILEKIIAQAFNHFVKESKLSQSRSQNKPSTPLLLGKRKAIADVKGKEREETSNSFSESNLPQKKRKYFYSENQSRHQKEQTLGKRTIREEVESEENHSLMNSFSQ</sequence>
<feature type="repeat" description="ANK" evidence="3">
    <location>
        <begin position="35"/>
        <end position="67"/>
    </location>
</feature>
<dbReference type="Pfam" id="PF12796">
    <property type="entry name" value="Ank_2"/>
    <property type="match status" value="1"/>
</dbReference>
<feature type="compositionally biased region" description="Polar residues" evidence="4">
    <location>
        <begin position="687"/>
        <end position="696"/>
    </location>
</feature>
<organism evidence="5 6">
    <name type="scientific">Legionella clemsonensis</name>
    <dbReference type="NCBI Taxonomy" id="1867846"/>
    <lineage>
        <taxon>Bacteria</taxon>
        <taxon>Pseudomonadati</taxon>
        <taxon>Pseudomonadota</taxon>
        <taxon>Gammaproteobacteria</taxon>
        <taxon>Legionellales</taxon>
        <taxon>Legionellaceae</taxon>
        <taxon>Legionella</taxon>
    </lineage>
</organism>
<dbReference type="OrthoDB" id="5630302at2"/>
<feature type="compositionally biased region" description="Basic and acidic residues" evidence="4">
    <location>
        <begin position="708"/>
        <end position="732"/>
    </location>
</feature>
<dbReference type="PROSITE" id="PS50297">
    <property type="entry name" value="ANK_REP_REGION"/>
    <property type="match status" value="1"/>
</dbReference>
<name>A0A222P679_9GAMM</name>
<dbReference type="Gene3D" id="1.25.40.20">
    <property type="entry name" value="Ankyrin repeat-containing domain"/>
    <property type="match status" value="2"/>
</dbReference>
<dbReference type="KEGG" id="lcd:clem_13905"/>
<evidence type="ECO:0000313" key="6">
    <source>
        <dbReference type="Proteomes" id="UP000201728"/>
    </source>
</evidence>
<dbReference type="PROSITE" id="PS50088">
    <property type="entry name" value="ANK_REPEAT"/>
    <property type="match status" value="1"/>
</dbReference>
<evidence type="ECO:0000313" key="5">
    <source>
        <dbReference type="EMBL" id="ASQ47307.1"/>
    </source>
</evidence>
<evidence type="ECO:0000256" key="2">
    <source>
        <dbReference type="ARBA" id="ARBA00023043"/>
    </source>
</evidence>
<gene>
    <name evidence="5" type="ORF">clem_13905</name>
</gene>
<keyword evidence="6" id="KW-1185">Reference proteome</keyword>
<feature type="region of interest" description="Disordered" evidence="4">
    <location>
        <begin position="678"/>
        <end position="740"/>
    </location>
</feature>
<dbReference type="InterPro" id="IPR002110">
    <property type="entry name" value="Ankyrin_rpt"/>
</dbReference>
<dbReference type="PANTHER" id="PTHR24198">
    <property type="entry name" value="ANKYRIN REPEAT AND PROTEIN KINASE DOMAIN-CONTAINING PROTEIN"/>
    <property type="match status" value="1"/>
</dbReference>
<dbReference type="PANTHER" id="PTHR24198:SF165">
    <property type="entry name" value="ANKYRIN REPEAT-CONTAINING PROTEIN-RELATED"/>
    <property type="match status" value="1"/>
</dbReference>